<gene>
    <name evidence="1" type="ORF">M5K25_024148</name>
</gene>
<evidence type="ECO:0000313" key="2">
    <source>
        <dbReference type="Proteomes" id="UP001552299"/>
    </source>
</evidence>
<name>A0ABD0U1L2_DENTH</name>
<comment type="caution">
    <text evidence="1">The sequence shown here is derived from an EMBL/GenBank/DDBJ whole genome shotgun (WGS) entry which is preliminary data.</text>
</comment>
<reference evidence="1 2" key="1">
    <citation type="journal article" date="2024" name="Plant Biotechnol. J.">
        <title>Dendrobium thyrsiflorum genome and its molecular insights into genes involved in important horticultural traits.</title>
        <authorList>
            <person name="Chen B."/>
            <person name="Wang J.Y."/>
            <person name="Zheng P.J."/>
            <person name="Li K.L."/>
            <person name="Liang Y.M."/>
            <person name="Chen X.F."/>
            <person name="Zhang C."/>
            <person name="Zhao X."/>
            <person name="He X."/>
            <person name="Zhang G.Q."/>
            <person name="Liu Z.J."/>
            <person name="Xu Q."/>
        </authorList>
    </citation>
    <scope>NUCLEOTIDE SEQUENCE [LARGE SCALE GENOMIC DNA]</scope>
    <source>
        <strain evidence="1">GZMU011</strain>
    </source>
</reference>
<dbReference type="Proteomes" id="UP001552299">
    <property type="component" value="Unassembled WGS sequence"/>
</dbReference>
<dbReference type="EMBL" id="JANQDX010000018">
    <property type="protein sequence ID" value="KAL0905710.1"/>
    <property type="molecule type" value="Genomic_DNA"/>
</dbReference>
<sequence length="260" mass="30436">MRLWRRFERSWMIVVESSLAQMHLQHFGEFVDDQVDQPHFLLHVQFVFQTPESFVPSFLSSCCSVLKSPYLSPSSEISNAFVLVLTFQQALLLLDHYFVRHPRGLLLLPTARTEFDLLERATLPIDFWLWMWYRNFFDWRSTEALASKFLSLSTGIFCQQIPEYEVQVSCSNVHHVELILVFLELLWQLMRKLRDHAFLLKLQGVRASQRLSNSSNSSWLLHGISTSCISFSRIRPSRMALNSHAMNRYGGSHCSSYRKL</sequence>
<evidence type="ECO:0000313" key="1">
    <source>
        <dbReference type="EMBL" id="KAL0905710.1"/>
    </source>
</evidence>
<proteinExistence type="predicted"/>
<protein>
    <submittedName>
        <fullName evidence="1">Uncharacterized protein</fullName>
    </submittedName>
</protein>
<accession>A0ABD0U1L2</accession>
<organism evidence="1 2">
    <name type="scientific">Dendrobium thyrsiflorum</name>
    <name type="common">Pinecone-like raceme dendrobium</name>
    <name type="synonym">Orchid</name>
    <dbReference type="NCBI Taxonomy" id="117978"/>
    <lineage>
        <taxon>Eukaryota</taxon>
        <taxon>Viridiplantae</taxon>
        <taxon>Streptophyta</taxon>
        <taxon>Embryophyta</taxon>
        <taxon>Tracheophyta</taxon>
        <taxon>Spermatophyta</taxon>
        <taxon>Magnoliopsida</taxon>
        <taxon>Liliopsida</taxon>
        <taxon>Asparagales</taxon>
        <taxon>Orchidaceae</taxon>
        <taxon>Epidendroideae</taxon>
        <taxon>Malaxideae</taxon>
        <taxon>Dendrobiinae</taxon>
        <taxon>Dendrobium</taxon>
    </lineage>
</organism>
<keyword evidence="2" id="KW-1185">Reference proteome</keyword>
<dbReference type="AlphaFoldDB" id="A0ABD0U1L2"/>